<reference evidence="2" key="2">
    <citation type="journal article" date="2021" name="PeerJ">
        <title>Extensive microbial diversity within the chicken gut microbiome revealed by metagenomics and culture.</title>
        <authorList>
            <person name="Gilroy R."/>
            <person name="Ravi A."/>
            <person name="Getino M."/>
            <person name="Pursley I."/>
            <person name="Horton D.L."/>
            <person name="Alikhan N.F."/>
            <person name="Baker D."/>
            <person name="Gharbi K."/>
            <person name="Hall N."/>
            <person name="Watson M."/>
            <person name="Adriaenssens E.M."/>
            <person name="Foster-Nyarko E."/>
            <person name="Jarju S."/>
            <person name="Secka A."/>
            <person name="Antonio M."/>
            <person name="Oren A."/>
            <person name="Chaudhuri R.R."/>
            <person name="La Ragione R."/>
            <person name="Hildebrand F."/>
            <person name="Pallen M.J."/>
        </authorList>
    </citation>
    <scope>NUCLEOTIDE SEQUENCE</scope>
    <source>
        <strain evidence="2">CHK190-19873</strain>
    </source>
</reference>
<sequence>MKQCDNSVNFINRRENLLLSWSAKEVFAPVLTDFVQWILWSAARDGIRRVYFLARDGYPMYLAAQGLCRRSFPDVECRYLKCSRYSLGLPWLFVAGERGLDRICSAGVDVTPRMVLRRAGLEGEKAFRVLEALGMEREADLVLSPEKLRELKEKLAGCGFFWASVLSGARGAYKNTIGYLRQEGFGDGVPKAVADSGWTGGMQQMLGELLYSAGIRERLTGYYFGLYSLPEGANSSDYSAYYFRPYGDIKRKARFSNCLFECVFTAPHGMTLGYREADGAFKPVLETGNGEPVPGKRSQGAGSLELGPGKRSQETGSREPGQKSQGAGKREPGPRSERDAEIIRRINRCVQREAYRRAERLPASMADWRPGKKEAKGNLRRLTRLMTKPDAACARLFGGMAFSDDSRGKEGQVLAPGLPDRLLCPGNFRSGSGTRSAWMEGSIAKCGRHARGRLFLYRVYRYALYAGKACRGKG</sequence>
<gene>
    <name evidence="2" type="ORF">IAB44_06485</name>
</gene>
<feature type="compositionally biased region" description="Basic and acidic residues" evidence="1">
    <location>
        <begin position="328"/>
        <end position="343"/>
    </location>
</feature>
<dbReference type="AlphaFoldDB" id="A0A9D1ESL4"/>
<accession>A0A9D1ESL4</accession>
<evidence type="ECO:0000256" key="1">
    <source>
        <dbReference type="SAM" id="MobiDB-lite"/>
    </source>
</evidence>
<reference evidence="2" key="1">
    <citation type="submission" date="2020-10" db="EMBL/GenBank/DDBJ databases">
        <authorList>
            <person name="Gilroy R."/>
        </authorList>
    </citation>
    <scope>NUCLEOTIDE SEQUENCE</scope>
    <source>
        <strain evidence="2">CHK190-19873</strain>
    </source>
</reference>
<organism evidence="2 3">
    <name type="scientific">Candidatus Limivivens intestinipullorum</name>
    <dbReference type="NCBI Taxonomy" id="2840858"/>
    <lineage>
        <taxon>Bacteria</taxon>
        <taxon>Bacillati</taxon>
        <taxon>Bacillota</taxon>
        <taxon>Clostridia</taxon>
        <taxon>Lachnospirales</taxon>
        <taxon>Lachnospiraceae</taxon>
        <taxon>Lachnospiraceae incertae sedis</taxon>
        <taxon>Candidatus Limivivens</taxon>
    </lineage>
</organism>
<dbReference type="Proteomes" id="UP000823935">
    <property type="component" value="Unassembled WGS sequence"/>
</dbReference>
<feature type="compositionally biased region" description="Basic and acidic residues" evidence="1">
    <location>
        <begin position="311"/>
        <end position="321"/>
    </location>
</feature>
<dbReference type="EMBL" id="DVIQ01000031">
    <property type="protein sequence ID" value="HIS31178.1"/>
    <property type="molecule type" value="Genomic_DNA"/>
</dbReference>
<evidence type="ECO:0000313" key="3">
    <source>
        <dbReference type="Proteomes" id="UP000823935"/>
    </source>
</evidence>
<feature type="region of interest" description="Disordered" evidence="1">
    <location>
        <begin position="283"/>
        <end position="343"/>
    </location>
</feature>
<comment type="caution">
    <text evidence="2">The sequence shown here is derived from an EMBL/GenBank/DDBJ whole genome shotgun (WGS) entry which is preliminary data.</text>
</comment>
<proteinExistence type="predicted"/>
<name>A0A9D1ESL4_9FIRM</name>
<protein>
    <submittedName>
        <fullName evidence="2">Uncharacterized protein</fullName>
    </submittedName>
</protein>
<evidence type="ECO:0000313" key="2">
    <source>
        <dbReference type="EMBL" id="HIS31178.1"/>
    </source>
</evidence>